<dbReference type="NCBIfam" id="TIGR01262">
    <property type="entry name" value="maiA"/>
    <property type="match status" value="1"/>
</dbReference>
<dbReference type="Gene3D" id="3.40.30.10">
    <property type="entry name" value="Glutaredoxin"/>
    <property type="match status" value="1"/>
</dbReference>
<evidence type="ECO:0000256" key="1">
    <source>
        <dbReference type="ARBA" id="ARBA00010007"/>
    </source>
</evidence>
<dbReference type="InterPro" id="IPR040079">
    <property type="entry name" value="Glutathione_S-Trfase"/>
</dbReference>
<proteinExistence type="inferred from homology"/>
<dbReference type="PANTHER" id="PTHR42673">
    <property type="entry name" value="MALEYLACETOACETATE ISOMERASE"/>
    <property type="match status" value="1"/>
</dbReference>
<dbReference type="InterPro" id="IPR005955">
    <property type="entry name" value="GST_Zeta"/>
</dbReference>
<dbReference type="GO" id="GO:0004364">
    <property type="term" value="F:glutathione transferase activity"/>
    <property type="evidence" value="ECO:0007669"/>
    <property type="project" value="TreeGrafter"/>
</dbReference>
<dbReference type="SUPFAM" id="SSF47616">
    <property type="entry name" value="GST C-terminal domain-like"/>
    <property type="match status" value="1"/>
</dbReference>
<accession>A0A2P2E5Z2</accession>
<dbReference type="InterPro" id="IPR034333">
    <property type="entry name" value="GST_Zeta_N"/>
</dbReference>
<gene>
    <name evidence="4" type="primary">nagL</name>
    <name evidence="4" type="ORF">PbB2_00137</name>
</gene>
<dbReference type="InterPro" id="IPR010987">
    <property type="entry name" value="Glutathione-S-Trfase_C-like"/>
</dbReference>
<dbReference type="PROSITE" id="PS50405">
    <property type="entry name" value="GST_CTER"/>
    <property type="match status" value="1"/>
</dbReference>
<dbReference type="Gene3D" id="1.20.1050.10">
    <property type="match status" value="1"/>
</dbReference>
<dbReference type="AlphaFoldDB" id="A0A2P2E5Z2"/>
<keyword evidence="5" id="KW-1185">Reference proteome</keyword>
<dbReference type="InterPro" id="IPR036282">
    <property type="entry name" value="Glutathione-S-Trfase_C_sf"/>
</dbReference>
<evidence type="ECO:0000259" key="3">
    <source>
        <dbReference type="PROSITE" id="PS50405"/>
    </source>
</evidence>
<dbReference type="SFLD" id="SFLDS00019">
    <property type="entry name" value="Glutathione_Transferase_(cytos"/>
    <property type="match status" value="1"/>
</dbReference>
<dbReference type="GO" id="GO:0050077">
    <property type="term" value="F:maleylpyruvate isomerase activity"/>
    <property type="evidence" value="ECO:0007669"/>
    <property type="project" value="UniProtKB-EC"/>
</dbReference>
<dbReference type="CDD" id="cd03042">
    <property type="entry name" value="GST_N_Zeta"/>
    <property type="match status" value="1"/>
</dbReference>
<feature type="domain" description="GST N-terminal" evidence="2">
    <location>
        <begin position="1"/>
        <end position="81"/>
    </location>
</feature>
<dbReference type="SUPFAM" id="SSF52833">
    <property type="entry name" value="Thioredoxin-like"/>
    <property type="match status" value="1"/>
</dbReference>
<evidence type="ECO:0000259" key="2">
    <source>
        <dbReference type="PROSITE" id="PS50404"/>
    </source>
</evidence>
<dbReference type="InterPro" id="IPR034330">
    <property type="entry name" value="GST_Zeta_C"/>
</dbReference>
<dbReference type="Proteomes" id="UP000245086">
    <property type="component" value="Unassembled WGS sequence"/>
</dbReference>
<dbReference type="EMBL" id="BFBR01000001">
    <property type="protein sequence ID" value="GBF56481.1"/>
    <property type="molecule type" value="Genomic_DNA"/>
</dbReference>
<dbReference type="Pfam" id="PF13417">
    <property type="entry name" value="GST_N_3"/>
    <property type="match status" value="1"/>
</dbReference>
<dbReference type="RefSeq" id="WP_108983366.1">
    <property type="nucleotide sequence ID" value="NZ_BFBR01000001.1"/>
</dbReference>
<feature type="domain" description="GST C-terminal" evidence="3">
    <location>
        <begin position="86"/>
        <end position="213"/>
    </location>
</feature>
<dbReference type="GO" id="GO:0006749">
    <property type="term" value="P:glutathione metabolic process"/>
    <property type="evidence" value="ECO:0007669"/>
    <property type="project" value="TreeGrafter"/>
</dbReference>
<dbReference type="CDD" id="cd03191">
    <property type="entry name" value="GST_C_Zeta"/>
    <property type="match status" value="1"/>
</dbReference>
<dbReference type="InterPro" id="IPR036249">
    <property type="entry name" value="Thioredoxin-like_sf"/>
</dbReference>
<dbReference type="PANTHER" id="PTHR42673:SF4">
    <property type="entry name" value="MALEYLACETOACETATE ISOMERASE"/>
    <property type="match status" value="1"/>
</dbReference>
<dbReference type="SFLD" id="SFLDG00358">
    <property type="entry name" value="Main_(cytGST)"/>
    <property type="match status" value="1"/>
</dbReference>
<protein>
    <submittedName>
        <fullName evidence="4">Maleylpyruvate isomerase</fullName>
        <ecNumber evidence="4">5.2.1.4</ecNumber>
    </submittedName>
</protein>
<comment type="similarity">
    <text evidence="1">Belongs to the GST superfamily. Zeta family.</text>
</comment>
<comment type="caution">
    <text evidence="4">The sequence shown here is derived from an EMBL/GenBank/DDBJ whole genome shotgun (WGS) entry which is preliminary data.</text>
</comment>
<evidence type="ECO:0000313" key="5">
    <source>
        <dbReference type="Proteomes" id="UP000245086"/>
    </source>
</evidence>
<dbReference type="InterPro" id="IPR004045">
    <property type="entry name" value="Glutathione_S-Trfase_N"/>
</dbReference>
<dbReference type="OrthoDB" id="509852at2"/>
<reference evidence="4 5" key="1">
    <citation type="journal article" date="2018" name="Genome Announc.">
        <title>Draft Genome Sequence of "Candidatus Phycosocius bacilliformis," an Alphaproteobacterial Ectosymbiont of the Hydrocarbon-Producing Green Alga Botryococcus braunii.</title>
        <authorList>
            <person name="Tanabe Y."/>
            <person name="Yamaguchi H."/>
            <person name="Watanabe M.M."/>
        </authorList>
    </citation>
    <scope>NUCLEOTIDE SEQUENCE [LARGE SCALE GENOMIC DNA]</scope>
    <source>
        <strain evidence="4 5">BOTRYCO-2</strain>
    </source>
</reference>
<dbReference type="GO" id="GO:0005737">
    <property type="term" value="C:cytoplasm"/>
    <property type="evidence" value="ECO:0007669"/>
    <property type="project" value="InterPro"/>
</dbReference>
<evidence type="ECO:0000313" key="4">
    <source>
        <dbReference type="EMBL" id="GBF56481.1"/>
    </source>
</evidence>
<keyword evidence="4" id="KW-0670">Pyruvate</keyword>
<name>A0A2P2E5Z2_9PROT</name>
<sequence length="213" mass="22973">MLELHTFSHSSASYRVRIALALKGVTSQNHAVSLIANDHLGAAYQAINPEGRVPAVVTDQGILTQSLAIIDWLEDTHPQPSLYPADPWQKALCRAFAHAVASDIFPVQNLGVRRKLMADFGADEAATTRWCAEWIAKGFGALETETARRGWQAGAGYLFADVPTLADICLVPQMNNARRYGVDLAPFPLLVAADAQARAHPAFLSTAPETQAG</sequence>
<dbReference type="GO" id="GO:0006559">
    <property type="term" value="P:L-phenylalanine catabolic process"/>
    <property type="evidence" value="ECO:0007669"/>
    <property type="project" value="TreeGrafter"/>
</dbReference>
<dbReference type="PROSITE" id="PS50404">
    <property type="entry name" value="GST_NTER"/>
    <property type="match status" value="1"/>
</dbReference>
<organism evidence="4 5">
    <name type="scientific">Candidatus Phycosocius bacilliformis</name>
    <dbReference type="NCBI Taxonomy" id="1445552"/>
    <lineage>
        <taxon>Bacteria</taxon>
        <taxon>Pseudomonadati</taxon>
        <taxon>Pseudomonadota</taxon>
        <taxon>Alphaproteobacteria</taxon>
        <taxon>Caulobacterales</taxon>
        <taxon>Caulobacterales incertae sedis</taxon>
        <taxon>Candidatus Phycosocius</taxon>
    </lineage>
</organism>
<dbReference type="GO" id="GO:0016034">
    <property type="term" value="F:maleylacetoacetate isomerase activity"/>
    <property type="evidence" value="ECO:0007669"/>
    <property type="project" value="TreeGrafter"/>
</dbReference>
<dbReference type="EC" id="5.2.1.4" evidence="4"/>
<keyword evidence="4" id="KW-0413">Isomerase</keyword>